<keyword evidence="2" id="KW-1185">Reference proteome</keyword>
<name>G0ABB6_COLFT</name>
<reference evidence="1 2" key="3">
    <citation type="journal article" date="2008" name="FEMS Microbiol. Ecol.">
        <title>Identification and characterization of genes underlying chitinolysis in Collimonas fungivorans Ter331.</title>
        <authorList>
            <person name="Fritsche K."/>
            <person name="de Boer W."/>
            <person name="Gerards S."/>
            <person name="van den Berg M."/>
            <person name="van Veen J.A."/>
            <person name="Leveau J.H."/>
        </authorList>
    </citation>
    <scope>NUCLEOTIDE SEQUENCE [LARGE SCALE GENOMIC DNA]</scope>
    <source>
        <strain evidence="1 2">Ter331</strain>
    </source>
</reference>
<reference evidence="1 2" key="4">
    <citation type="journal article" date="2010" name="Environ. Microbiol.">
        <title>The bacterial genus Collimonas: mycophagy, weathering and other adaptive solutions to life in oligotrophic soil environments.</title>
        <authorList>
            <person name="Leveau J.H."/>
            <person name="Uroz S."/>
            <person name="de Boer W."/>
        </authorList>
    </citation>
    <scope>NUCLEOTIDE SEQUENCE [LARGE SCALE GENOMIC DNA]</scope>
    <source>
        <strain evidence="1 2">Ter331</strain>
    </source>
</reference>
<reference evidence="1 2" key="1">
    <citation type="journal article" date="2004" name="Environ. Microbiol.">
        <title>Phylogeny-function analysis of (meta)genomic libraries: screening for expression of ribosomal RNA genes by large-insert library fluorescent in situ hybridization (LIL-FISH).</title>
        <authorList>
            <person name="Leveau J.H."/>
            <person name="Gerards S."/>
            <person name="de Boer W."/>
            <person name="van Veen J.A."/>
        </authorList>
    </citation>
    <scope>NUCLEOTIDE SEQUENCE [LARGE SCALE GENOMIC DNA]</scope>
    <source>
        <strain evidence="1 2">Ter331</strain>
    </source>
</reference>
<organism evidence="1 2">
    <name type="scientific">Collimonas fungivorans (strain Ter331)</name>
    <dbReference type="NCBI Taxonomy" id="1005048"/>
    <lineage>
        <taxon>Bacteria</taxon>
        <taxon>Pseudomonadati</taxon>
        <taxon>Pseudomonadota</taxon>
        <taxon>Betaproteobacteria</taxon>
        <taxon>Burkholderiales</taxon>
        <taxon>Oxalobacteraceae</taxon>
        <taxon>Collimonas</taxon>
    </lineage>
</organism>
<dbReference type="HOGENOM" id="CLU_1400402_0_0_4"/>
<reference evidence="2" key="6">
    <citation type="submission" date="2011-05" db="EMBL/GenBank/DDBJ databases">
        <title>Complete sequence of Collimonas fungivorans Ter331.</title>
        <authorList>
            <person name="Leveau J.H."/>
        </authorList>
    </citation>
    <scope>NUCLEOTIDE SEQUENCE [LARGE SCALE GENOMIC DNA]</scope>
    <source>
        <strain evidence="2">Ter331</strain>
    </source>
</reference>
<proteinExistence type="predicted"/>
<dbReference type="AlphaFoldDB" id="G0ABB6"/>
<dbReference type="KEGG" id="cfu:CFU_1490"/>
<dbReference type="EMBL" id="CP002745">
    <property type="protein sequence ID" value="AEK61322.1"/>
    <property type="molecule type" value="Genomic_DNA"/>
</dbReference>
<dbReference type="Proteomes" id="UP000008392">
    <property type="component" value="Chromosome"/>
</dbReference>
<evidence type="ECO:0000313" key="1">
    <source>
        <dbReference type="EMBL" id="AEK61322.1"/>
    </source>
</evidence>
<protein>
    <submittedName>
        <fullName evidence="1">Uncharacterized protein</fullName>
    </submittedName>
</protein>
<gene>
    <name evidence="1" type="ordered locus">CFU_1490</name>
</gene>
<accession>G0ABB6</accession>
<reference evidence="1 2" key="2">
    <citation type="journal article" date="2006" name="J. Microbiol. Methods">
        <title>Genomic flank-sequencing of plasposon insertion sites for rapid identification of functional genes.</title>
        <authorList>
            <person name="Leveau J.H."/>
            <person name="Gerards S."/>
            <person name="Fritsche K."/>
            <person name="Zondag G."/>
            <person name="van Veen J.A."/>
        </authorList>
    </citation>
    <scope>NUCLEOTIDE SEQUENCE [LARGE SCALE GENOMIC DNA]</scope>
    <source>
        <strain evidence="1 2">Ter331</strain>
    </source>
</reference>
<evidence type="ECO:0000313" key="2">
    <source>
        <dbReference type="Proteomes" id="UP000008392"/>
    </source>
</evidence>
<dbReference type="STRING" id="1005048.CFU_1490"/>
<sequence>MKFHGFKSRRKYPGTACRQEADCFIENNCIGRGIESNRRPVSKIAAMLNGRNNKLPTDTLPMQLRRHEQTAQVPEIFHQHHSGNLSVPHEFEMTAFIAIHRPPVKILIHVLDKLSLQAEIVEYALRAHDAFHETAQFWNILRLDSLDGANHCYGSELGVKRRWAVALNYRIANEDTASCWQYVPPMNSCTEPRI</sequence>
<reference evidence="1 2" key="5">
    <citation type="journal article" date="2011" name="ISME J.">
        <title>Dual transcriptional profiling of a bacterial/fungal confrontation: Collimonas fungivorans versus Aspergillus niger.</title>
        <authorList>
            <person name="Mela F."/>
            <person name="Fritsche K."/>
            <person name="de Boer W."/>
            <person name="van Veen J.A."/>
            <person name="de Graaff L.H."/>
            <person name="van den Berg M."/>
            <person name="Leveau J.H."/>
        </authorList>
    </citation>
    <scope>NUCLEOTIDE SEQUENCE [LARGE SCALE GENOMIC DNA]</scope>
    <source>
        <strain evidence="1 2">Ter331</strain>
    </source>
</reference>